<name>A0A0W8EQA6_9ZZZZ</name>
<dbReference type="PANTHER" id="PTHR37523:SF1">
    <property type="entry name" value="CALCINEURIN-LIKE PHOSPHOESTERASE DOMAIN-CONTAINING PROTEIN"/>
    <property type="match status" value="1"/>
</dbReference>
<sequence>MIDVLLLADLHGEYGKMDPFLDLNPEAIFIAGDITNMGPAESASDALSRIDVPTFAVPGNCDPRDTIDFLEHSDCVCLHGAHINLGKISIVGLGGSNPTPFNTPFELTDKQIDDLLHMVLRKRERALHNVLLSHAPPFGLLDQAGGNHVGSQSIRRHLAEFDLVCCAHIHEQKGIVTQDGVKVVNPGMAALGECAMIHFGSGPREIEIELITV</sequence>
<reference evidence="2" key="1">
    <citation type="journal article" date="2015" name="Proc. Natl. Acad. Sci. U.S.A.">
        <title>Networks of energetic and metabolic interactions define dynamics in microbial communities.</title>
        <authorList>
            <person name="Embree M."/>
            <person name="Liu J.K."/>
            <person name="Al-Bassam M.M."/>
            <person name="Zengler K."/>
        </authorList>
    </citation>
    <scope>NUCLEOTIDE SEQUENCE</scope>
</reference>
<comment type="caution">
    <text evidence="2">The sequence shown here is derived from an EMBL/GenBank/DDBJ whole genome shotgun (WGS) entry which is preliminary data.</text>
</comment>
<dbReference type="Pfam" id="PF00149">
    <property type="entry name" value="Metallophos"/>
    <property type="match status" value="1"/>
</dbReference>
<dbReference type="InterPro" id="IPR004843">
    <property type="entry name" value="Calcineurin-like_PHP"/>
</dbReference>
<dbReference type="InterPro" id="IPR029052">
    <property type="entry name" value="Metallo-depent_PP-like"/>
</dbReference>
<dbReference type="SUPFAM" id="SSF56300">
    <property type="entry name" value="Metallo-dependent phosphatases"/>
    <property type="match status" value="1"/>
</dbReference>
<evidence type="ECO:0000259" key="1">
    <source>
        <dbReference type="Pfam" id="PF00149"/>
    </source>
</evidence>
<dbReference type="Gene3D" id="3.60.21.10">
    <property type="match status" value="1"/>
</dbReference>
<protein>
    <submittedName>
        <fullName evidence="2">Cacineurin superfamily phosphoesterase</fullName>
    </submittedName>
</protein>
<accession>A0A0W8EQA6</accession>
<dbReference type="GO" id="GO:0016787">
    <property type="term" value="F:hydrolase activity"/>
    <property type="evidence" value="ECO:0007669"/>
    <property type="project" value="InterPro"/>
</dbReference>
<evidence type="ECO:0000313" key="2">
    <source>
        <dbReference type="EMBL" id="KUG10841.1"/>
    </source>
</evidence>
<dbReference type="EMBL" id="LNQE01001736">
    <property type="protein sequence ID" value="KUG10841.1"/>
    <property type="molecule type" value="Genomic_DNA"/>
</dbReference>
<feature type="domain" description="Calcineurin-like phosphoesterase" evidence="1">
    <location>
        <begin position="4"/>
        <end position="171"/>
    </location>
</feature>
<dbReference type="PANTHER" id="PTHR37523">
    <property type="entry name" value="METALLOPHOSPHOESTERASE"/>
    <property type="match status" value="1"/>
</dbReference>
<gene>
    <name evidence="2" type="ORF">ASZ90_016514</name>
</gene>
<proteinExistence type="predicted"/>
<dbReference type="AlphaFoldDB" id="A0A0W8EQA6"/>
<organism evidence="2">
    <name type="scientific">hydrocarbon metagenome</name>
    <dbReference type="NCBI Taxonomy" id="938273"/>
    <lineage>
        <taxon>unclassified sequences</taxon>
        <taxon>metagenomes</taxon>
        <taxon>ecological metagenomes</taxon>
    </lineage>
</organism>